<proteinExistence type="predicted"/>
<feature type="domain" description="DUF4283" evidence="1">
    <location>
        <begin position="5"/>
        <end position="52"/>
    </location>
</feature>
<dbReference type="OrthoDB" id="1305844at2759"/>
<accession>A0A9J5YGW3</accession>
<dbReference type="Proteomes" id="UP000824120">
    <property type="component" value="Chromosome 6"/>
</dbReference>
<name>A0A9J5YGW3_SOLCO</name>
<keyword evidence="3" id="KW-1185">Reference proteome</keyword>
<dbReference type="Pfam" id="PF14111">
    <property type="entry name" value="DUF4283"/>
    <property type="match status" value="1"/>
</dbReference>
<evidence type="ECO:0000313" key="2">
    <source>
        <dbReference type="EMBL" id="KAG5599979.1"/>
    </source>
</evidence>
<dbReference type="InterPro" id="IPR025558">
    <property type="entry name" value="DUF4283"/>
</dbReference>
<dbReference type="SUPFAM" id="SSF56219">
    <property type="entry name" value="DNase I-like"/>
    <property type="match status" value="1"/>
</dbReference>
<reference evidence="2 3" key="1">
    <citation type="submission" date="2020-09" db="EMBL/GenBank/DDBJ databases">
        <title>De no assembly of potato wild relative species, Solanum commersonii.</title>
        <authorList>
            <person name="Cho K."/>
        </authorList>
    </citation>
    <scope>NUCLEOTIDE SEQUENCE [LARGE SCALE GENOMIC DNA]</scope>
    <source>
        <strain evidence="2">LZ3.2</strain>
        <tissue evidence="2">Leaf</tissue>
    </source>
</reference>
<organism evidence="2 3">
    <name type="scientific">Solanum commersonii</name>
    <name type="common">Commerson's wild potato</name>
    <name type="synonym">Commerson's nightshade</name>
    <dbReference type="NCBI Taxonomy" id="4109"/>
    <lineage>
        <taxon>Eukaryota</taxon>
        <taxon>Viridiplantae</taxon>
        <taxon>Streptophyta</taxon>
        <taxon>Embryophyta</taxon>
        <taxon>Tracheophyta</taxon>
        <taxon>Spermatophyta</taxon>
        <taxon>Magnoliopsida</taxon>
        <taxon>eudicotyledons</taxon>
        <taxon>Gunneridae</taxon>
        <taxon>Pentapetalae</taxon>
        <taxon>asterids</taxon>
        <taxon>lamiids</taxon>
        <taxon>Solanales</taxon>
        <taxon>Solanaceae</taxon>
        <taxon>Solanoideae</taxon>
        <taxon>Solaneae</taxon>
        <taxon>Solanum</taxon>
    </lineage>
</organism>
<dbReference type="Gene3D" id="3.60.10.10">
    <property type="entry name" value="Endonuclease/exonuclease/phosphatase"/>
    <property type="match status" value="1"/>
</dbReference>
<gene>
    <name evidence="2" type="ORF">H5410_031349</name>
</gene>
<evidence type="ECO:0000313" key="3">
    <source>
        <dbReference type="Proteomes" id="UP000824120"/>
    </source>
</evidence>
<dbReference type="InterPro" id="IPR036691">
    <property type="entry name" value="Endo/exonu/phosph_ase_sf"/>
</dbReference>
<dbReference type="EMBL" id="JACXVP010000006">
    <property type="protein sequence ID" value="KAG5599979.1"/>
    <property type="molecule type" value="Genomic_DNA"/>
</dbReference>
<evidence type="ECO:0000259" key="1">
    <source>
        <dbReference type="Pfam" id="PF14111"/>
    </source>
</evidence>
<dbReference type="AlphaFoldDB" id="A0A9J5YGW3"/>
<comment type="caution">
    <text evidence="2">The sequence shown here is derived from an EMBL/GenBank/DDBJ whole genome shotgun (WGS) entry which is preliminary data.</text>
</comment>
<protein>
    <recommendedName>
        <fullName evidence="1">DUF4283 domain-containing protein</fullName>
    </recommendedName>
</protein>
<sequence>MVSIGETPTLTEVRKWENNLWKQIHDLNIYEMGKEIFLFEFTSKTTAEQVVEVAMQFLKACDAWETSLMEKSNEPNAKIMQGEVTDIQLKETEQDRSDESEAMHSQERRRGFEGLGKNIVKSALLKWKAYVCCFQEKKISREVESIAKQLWASRWMSCGYLEVDGSNGGILIMWDCRIWKGSLVETGKFLITYRFDAVQTTFSWYLTGVYACHIRNEKLECWEEVATVKELCEGTWVTCEEFNTVRVRAERRGCNRIANMMKDFSNYIKEMELHDLQLNGGNFTWFRGANHHSVARLERMGRNIQKYKADDKAWSDI</sequence>